<dbReference type="Pfam" id="PF13579">
    <property type="entry name" value="Glyco_trans_4_4"/>
    <property type="match status" value="1"/>
</dbReference>
<sequence>MTPQDPQLPLVVMLSYHTSPLEQPGQGDAGGMNVYVRRVSAALADLGHDVAVLIRRTSSEQRTVALPESPRVQVIPVTAGPAREATKEEQMAWLPDFAMAATAQVRDLTSAGRSAVLHSHYWMSGKAGVTIAAALGWPWLHSMHTIGAVKNARDDDADEPEQRLRAETEIGLRAGALISNTTIESAELIAYCSATDHRIHVIPPGVDHHIFRPDGAREWPTDDEHRLRLLFAGRFQPHKGPHVIIEALGLIHRVHHRLDEFDVHFTGAQSGARQLDLAHLAQQRGVLSACTFTPPLSPERLARLMRAADVQLMPSYSESFGLIGVEAQACGTPVLAHRVGGLTQAVEHGRSGRLVADLSPRSWSEALLAIADDAAAWSALSVSALDHAAGFSWTASAQQLSALYTRLLRLG</sequence>
<organism evidence="6 7">
    <name type="scientific">Citricoccus muralis</name>
    <dbReference type="NCBI Taxonomy" id="169134"/>
    <lineage>
        <taxon>Bacteria</taxon>
        <taxon>Bacillati</taxon>
        <taxon>Actinomycetota</taxon>
        <taxon>Actinomycetes</taxon>
        <taxon>Micrococcales</taxon>
        <taxon>Micrococcaceae</taxon>
        <taxon>Citricoccus</taxon>
    </lineage>
</organism>
<dbReference type="PANTHER" id="PTHR45947">
    <property type="entry name" value="SULFOQUINOVOSYL TRANSFERASE SQD2"/>
    <property type="match status" value="1"/>
</dbReference>
<dbReference type="GO" id="GO:0016757">
    <property type="term" value="F:glycosyltransferase activity"/>
    <property type="evidence" value="ECO:0007669"/>
    <property type="project" value="UniProtKB-KW"/>
</dbReference>
<evidence type="ECO:0000259" key="5">
    <source>
        <dbReference type="Pfam" id="PF13579"/>
    </source>
</evidence>
<dbReference type="Gene3D" id="3.40.50.2000">
    <property type="entry name" value="Glycogen Phosphorylase B"/>
    <property type="match status" value="2"/>
</dbReference>
<dbReference type="Proteomes" id="UP001219037">
    <property type="component" value="Chromosome"/>
</dbReference>
<evidence type="ECO:0000256" key="1">
    <source>
        <dbReference type="ARBA" id="ARBA00021292"/>
    </source>
</evidence>
<dbReference type="EMBL" id="CP121252">
    <property type="protein sequence ID" value="WFP15333.1"/>
    <property type="molecule type" value="Genomic_DNA"/>
</dbReference>
<dbReference type="InterPro" id="IPR001296">
    <property type="entry name" value="Glyco_trans_1"/>
</dbReference>
<evidence type="ECO:0000259" key="4">
    <source>
        <dbReference type="Pfam" id="PF00534"/>
    </source>
</evidence>
<dbReference type="Pfam" id="PF00534">
    <property type="entry name" value="Glycos_transf_1"/>
    <property type="match status" value="1"/>
</dbReference>
<feature type="domain" description="Glycosyltransferase subfamily 4-like N-terminal" evidence="5">
    <location>
        <begin position="30"/>
        <end position="205"/>
    </location>
</feature>
<dbReference type="InterPro" id="IPR028098">
    <property type="entry name" value="Glyco_trans_4-like_N"/>
</dbReference>
<reference evidence="6 7" key="1">
    <citation type="submission" date="2023-04" db="EMBL/GenBank/DDBJ databases">
        <title>Funneling lignin-derived compounds into biodiesel using alkali-halophilic Citricoccus sp. P2.</title>
        <authorList>
            <person name="Luo C.-B."/>
        </authorList>
    </citation>
    <scope>NUCLEOTIDE SEQUENCE [LARGE SCALE GENOMIC DNA]</scope>
    <source>
        <strain evidence="6 7">P2</strain>
    </source>
</reference>
<evidence type="ECO:0000256" key="2">
    <source>
        <dbReference type="ARBA" id="ARBA00022676"/>
    </source>
</evidence>
<keyword evidence="2 6" id="KW-0328">Glycosyltransferase</keyword>
<dbReference type="SUPFAM" id="SSF53756">
    <property type="entry name" value="UDP-Glycosyltransferase/glycogen phosphorylase"/>
    <property type="match status" value="1"/>
</dbReference>
<evidence type="ECO:0000313" key="6">
    <source>
        <dbReference type="EMBL" id="WFP15333.1"/>
    </source>
</evidence>
<dbReference type="PANTHER" id="PTHR45947:SF3">
    <property type="entry name" value="SULFOQUINOVOSYL TRANSFERASE SQD2"/>
    <property type="match status" value="1"/>
</dbReference>
<dbReference type="InterPro" id="IPR050194">
    <property type="entry name" value="Glycosyltransferase_grp1"/>
</dbReference>
<evidence type="ECO:0000313" key="7">
    <source>
        <dbReference type="Proteomes" id="UP001219037"/>
    </source>
</evidence>
<feature type="domain" description="Glycosyl transferase family 1" evidence="4">
    <location>
        <begin position="224"/>
        <end position="373"/>
    </location>
</feature>
<proteinExistence type="predicted"/>
<evidence type="ECO:0000256" key="3">
    <source>
        <dbReference type="ARBA" id="ARBA00022679"/>
    </source>
</evidence>
<keyword evidence="7" id="KW-1185">Reference proteome</keyword>
<gene>
    <name evidence="6" type="ORF">P8192_07795</name>
</gene>
<dbReference type="RefSeq" id="WP_278155955.1">
    <property type="nucleotide sequence ID" value="NZ_CP121252.1"/>
</dbReference>
<keyword evidence="3 6" id="KW-0808">Transferase</keyword>
<accession>A0ABY8H3R3</accession>
<protein>
    <recommendedName>
        <fullName evidence="1">D-inositol 3-phosphate glycosyltransferase</fullName>
    </recommendedName>
</protein>
<name>A0ABY8H3R3_9MICC</name>